<proteinExistence type="predicted"/>
<evidence type="ECO:0000313" key="1">
    <source>
        <dbReference type="EMBL" id="KAB8198737.1"/>
    </source>
</evidence>
<protein>
    <submittedName>
        <fullName evidence="1">Uncharacterized protein</fullName>
    </submittedName>
</protein>
<dbReference type="AlphaFoldDB" id="A0A508B927"/>
<dbReference type="EMBL" id="VICD02000006">
    <property type="protein sequence ID" value="KAB8198737.1"/>
    <property type="molecule type" value="Genomic_DNA"/>
</dbReference>
<evidence type="ECO:0000313" key="2">
    <source>
        <dbReference type="Proteomes" id="UP000320431"/>
    </source>
</evidence>
<gene>
    <name evidence="1" type="ORF">FKV24_000800</name>
</gene>
<dbReference type="Proteomes" id="UP000320431">
    <property type="component" value="Unassembled WGS sequence"/>
</dbReference>
<reference evidence="1 2" key="1">
    <citation type="submission" date="2019-10" db="EMBL/GenBank/DDBJ databases">
        <title>Lysobacter alkalisoli sp. nov., isolated from saline-alkaline soil.</title>
        <authorList>
            <person name="Sun J.-Q."/>
        </authorList>
    </citation>
    <scope>NUCLEOTIDE SEQUENCE [LARGE SCALE GENOMIC DNA]</scope>
    <source>
        <strain evidence="1 2">KCTC 42381</strain>
    </source>
</reference>
<comment type="caution">
    <text evidence="1">The sequence shown here is derived from an EMBL/GenBank/DDBJ whole genome shotgun (WGS) entry which is preliminary data.</text>
</comment>
<organism evidence="1 2">
    <name type="scientific">Marilutibacter maris</name>
    <dbReference type="NCBI Taxonomy" id="1605891"/>
    <lineage>
        <taxon>Bacteria</taxon>
        <taxon>Pseudomonadati</taxon>
        <taxon>Pseudomonadota</taxon>
        <taxon>Gammaproteobacteria</taxon>
        <taxon>Lysobacterales</taxon>
        <taxon>Lysobacteraceae</taxon>
        <taxon>Marilutibacter</taxon>
    </lineage>
</organism>
<accession>A0A508B927</accession>
<name>A0A508B927_9GAMM</name>
<dbReference type="RefSeq" id="WP_141480828.1">
    <property type="nucleotide sequence ID" value="NZ_VICD02000006.1"/>
</dbReference>
<sequence length="223" mass="24841">MADSKNLRQRTSDALKVLHQTRSTLSDMGHIGSERTATVLPLVLASMDTAEAIYALLINQPEKSWVAALIMQRAQMEYVLRAAFFAKAASDREIARFRRKGKMPNRGKNQIYVADVAKEAALHLGWDEEKLLRTVKSHYKDLSGLVHGGKEVLAIYTQHEAWGDITIEWDELIHAVDNVLVFAQLALGVAMSLSPLDPEAMDRLVRPSYEAAHAYFGKGGPEE</sequence>